<reference evidence="1" key="1">
    <citation type="submission" date="2022-11" db="EMBL/GenBank/DDBJ databases">
        <title>Genome Resource of Sclerotinia nivalis Strain SnTB1, a Plant Pathogen Isolated from American Ginseng.</title>
        <authorList>
            <person name="Fan S."/>
        </authorList>
    </citation>
    <scope>NUCLEOTIDE SEQUENCE</scope>
    <source>
        <strain evidence="1">SnTB1</strain>
    </source>
</reference>
<organism evidence="1 2">
    <name type="scientific">Sclerotinia nivalis</name>
    <dbReference type="NCBI Taxonomy" id="352851"/>
    <lineage>
        <taxon>Eukaryota</taxon>
        <taxon>Fungi</taxon>
        <taxon>Dikarya</taxon>
        <taxon>Ascomycota</taxon>
        <taxon>Pezizomycotina</taxon>
        <taxon>Leotiomycetes</taxon>
        <taxon>Helotiales</taxon>
        <taxon>Sclerotiniaceae</taxon>
        <taxon>Sclerotinia</taxon>
    </lineage>
</organism>
<comment type="caution">
    <text evidence="1">The sequence shown here is derived from an EMBL/GenBank/DDBJ whole genome shotgun (WGS) entry which is preliminary data.</text>
</comment>
<protein>
    <submittedName>
        <fullName evidence="1">Uncharacterized protein</fullName>
    </submittedName>
</protein>
<accession>A0A9X0DP58</accession>
<name>A0A9X0DP58_9HELO</name>
<dbReference type="EMBL" id="JAPEIS010000001">
    <property type="protein sequence ID" value="KAJ8070474.1"/>
    <property type="molecule type" value="Genomic_DNA"/>
</dbReference>
<evidence type="ECO:0000313" key="2">
    <source>
        <dbReference type="Proteomes" id="UP001152300"/>
    </source>
</evidence>
<gene>
    <name evidence="1" type="ORF">OCU04_000848</name>
</gene>
<proteinExistence type="predicted"/>
<sequence>MGEVVGPGPYKIRARDSGIVPTLEQFDDASWEVVLFTGSDTAPVSFVSILGDLRRRIEGREAKKRIDELMLNLEHMYSLNFINIKCQDTKCQTPQLNPLQ</sequence>
<evidence type="ECO:0000313" key="1">
    <source>
        <dbReference type="EMBL" id="KAJ8070474.1"/>
    </source>
</evidence>
<dbReference type="AlphaFoldDB" id="A0A9X0DP58"/>
<keyword evidence="2" id="KW-1185">Reference proteome</keyword>
<dbReference type="Proteomes" id="UP001152300">
    <property type="component" value="Unassembled WGS sequence"/>
</dbReference>
<dbReference type="OrthoDB" id="2432613at2759"/>